<keyword evidence="2" id="KW-1185">Reference proteome</keyword>
<accession>A0ABM7YNI8</accession>
<proteinExistence type="predicted"/>
<evidence type="ECO:0000313" key="1">
    <source>
        <dbReference type="EMBL" id="BDI06044.1"/>
    </source>
</evidence>
<organism evidence="1 2">
    <name type="scientific">Sphaerotilus microaerophilus</name>
    <dbReference type="NCBI Taxonomy" id="2914710"/>
    <lineage>
        <taxon>Bacteria</taxon>
        <taxon>Pseudomonadati</taxon>
        <taxon>Pseudomonadota</taxon>
        <taxon>Betaproteobacteria</taxon>
        <taxon>Burkholderiales</taxon>
        <taxon>Sphaerotilaceae</taxon>
        <taxon>Sphaerotilus</taxon>
    </lineage>
</organism>
<evidence type="ECO:0000313" key="2">
    <source>
        <dbReference type="Proteomes" id="UP001057498"/>
    </source>
</evidence>
<dbReference type="RefSeq" id="WP_251969363.1">
    <property type="nucleotide sequence ID" value="NZ_AP025730.1"/>
</dbReference>
<name>A0ABM7YNI8_9BURK</name>
<dbReference type="Proteomes" id="UP001057498">
    <property type="component" value="Chromosome"/>
</dbReference>
<gene>
    <name evidence="1" type="ORF">CATMQ487_30140</name>
</gene>
<protein>
    <submittedName>
        <fullName evidence="1">Uncharacterized protein</fullName>
    </submittedName>
</protein>
<reference evidence="1" key="1">
    <citation type="submission" date="2022-04" db="EMBL/GenBank/DDBJ databases">
        <title>Whole genome sequence of Sphaerotilus sp. FB-5.</title>
        <authorList>
            <person name="Takeda M."/>
            <person name="Narihara S."/>
            <person name="Akimoto M."/>
            <person name="Akimoto R."/>
            <person name="Nishiyashiki S."/>
            <person name="Murakami T."/>
        </authorList>
    </citation>
    <scope>NUCLEOTIDE SEQUENCE</scope>
    <source>
        <strain evidence="1">FB-5</strain>
    </source>
</reference>
<dbReference type="EMBL" id="AP025730">
    <property type="protein sequence ID" value="BDI06044.1"/>
    <property type="molecule type" value="Genomic_DNA"/>
</dbReference>
<sequence>MSRYQRFHLKVGADAEVDLRHAHQHCLGLLRATGANMLGLALQDKSCLDRRIASVFGEDVVRNLDRDNRHELRGLTIQLLTERIRVRRLAGPILVAFVQPDRVAHLADCVGVTGLVYLPANEQHCRDYERMETESCPLERPCV</sequence>